<dbReference type="AlphaFoldDB" id="A0A2B4SQU5"/>
<reference evidence="3" key="1">
    <citation type="journal article" date="2017" name="bioRxiv">
        <title>Comparative analysis of the genomes of Stylophora pistillata and Acropora digitifera provides evidence for extensive differences between species of corals.</title>
        <authorList>
            <person name="Voolstra C.R."/>
            <person name="Li Y."/>
            <person name="Liew Y.J."/>
            <person name="Baumgarten S."/>
            <person name="Zoccola D."/>
            <person name="Flot J.-F."/>
            <person name="Tambutte S."/>
            <person name="Allemand D."/>
            <person name="Aranda M."/>
        </authorList>
    </citation>
    <scope>NUCLEOTIDE SEQUENCE [LARGE SCALE GENOMIC DNA]</scope>
</reference>
<comment type="caution">
    <text evidence="2">The sequence shown here is derived from an EMBL/GenBank/DDBJ whole genome shotgun (WGS) entry which is preliminary data.</text>
</comment>
<feature type="region of interest" description="Disordered" evidence="1">
    <location>
        <begin position="1"/>
        <end position="33"/>
    </location>
</feature>
<dbReference type="OrthoDB" id="5985318at2759"/>
<dbReference type="Proteomes" id="UP000225706">
    <property type="component" value="Unassembled WGS sequence"/>
</dbReference>
<sequence length="314" mass="35802">MLNSEAAAAPAAQAPENPGFRRPQITPPKSLEVDGDRADNWNLWKQRWLNYYLLAGLNDQSEDYKCAMLVHCIGIEAMRLFNGMKISEGEDRNKMADILMKYDQHFNVVGQKQEFFERFQFNRRNQESVHHMRKELCRAWGKTCMACGGKNHFQMSLKCKHHSAYSVGEDYSTDSSESNSETISGISTDQDQFVNAVQPGNQLIFCEMEVNKKPLRLQIDCGSTVFILPKHYVENAQIRPEKINLQMWNKTSLQALGKCKIKVVNPTTKQSFKVDFVIVDKELTPLLSGKAAQKMNLITVHYDKFKVVNAVSSP</sequence>
<organism evidence="2 3">
    <name type="scientific">Stylophora pistillata</name>
    <name type="common">Smooth cauliflower coral</name>
    <dbReference type="NCBI Taxonomy" id="50429"/>
    <lineage>
        <taxon>Eukaryota</taxon>
        <taxon>Metazoa</taxon>
        <taxon>Cnidaria</taxon>
        <taxon>Anthozoa</taxon>
        <taxon>Hexacorallia</taxon>
        <taxon>Scleractinia</taxon>
        <taxon>Astrocoeniina</taxon>
        <taxon>Pocilloporidae</taxon>
        <taxon>Stylophora</taxon>
    </lineage>
</organism>
<dbReference type="EMBL" id="LSMT01000016">
    <property type="protein sequence ID" value="PFX33044.1"/>
    <property type="molecule type" value="Genomic_DNA"/>
</dbReference>
<dbReference type="Gene3D" id="2.40.70.10">
    <property type="entry name" value="Acid Proteases"/>
    <property type="match status" value="1"/>
</dbReference>
<evidence type="ECO:0000256" key="1">
    <source>
        <dbReference type="SAM" id="MobiDB-lite"/>
    </source>
</evidence>
<evidence type="ECO:0000313" key="3">
    <source>
        <dbReference type="Proteomes" id="UP000225706"/>
    </source>
</evidence>
<dbReference type="CDD" id="cd05481">
    <property type="entry name" value="retropepsin_like_LTR_1"/>
    <property type="match status" value="1"/>
</dbReference>
<proteinExistence type="predicted"/>
<dbReference type="InterPro" id="IPR021109">
    <property type="entry name" value="Peptidase_aspartic_dom_sf"/>
</dbReference>
<name>A0A2B4SQU5_STYPI</name>
<gene>
    <name evidence="2" type="ORF">AWC38_SpisGene2121</name>
</gene>
<evidence type="ECO:0000313" key="2">
    <source>
        <dbReference type="EMBL" id="PFX33044.1"/>
    </source>
</evidence>
<keyword evidence="3" id="KW-1185">Reference proteome</keyword>
<feature type="compositionally biased region" description="Low complexity" evidence="1">
    <location>
        <begin position="1"/>
        <end position="15"/>
    </location>
</feature>
<accession>A0A2B4SQU5</accession>
<protein>
    <submittedName>
        <fullName evidence="2">Uncharacterized protein</fullName>
    </submittedName>
</protein>